<name>A0ABW4D4D6_9LACO</name>
<keyword evidence="11" id="KW-1185">Reference proteome</keyword>
<evidence type="ECO:0000259" key="9">
    <source>
        <dbReference type="PROSITE" id="PS50287"/>
    </source>
</evidence>
<evidence type="ECO:0000256" key="3">
    <source>
        <dbReference type="ARBA" id="ARBA00007186"/>
    </source>
</evidence>
<dbReference type="Pfam" id="PF06964">
    <property type="entry name" value="Alpha-L-AF_C"/>
    <property type="match status" value="1"/>
</dbReference>
<accession>A0ABW4D4D6</accession>
<dbReference type="EMBL" id="JBHTOD010000010">
    <property type="protein sequence ID" value="MFD1456431.1"/>
    <property type="molecule type" value="Genomic_DNA"/>
</dbReference>
<comment type="subunit">
    <text evidence="4">Homohexamer; trimer of dimers.</text>
</comment>
<evidence type="ECO:0000256" key="6">
    <source>
        <dbReference type="ARBA" id="ARBA00022801"/>
    </source>
</evidence>
<protein>
    <recommendedName>
        <fullName evidence="5">non-reducing end alpha-L-arabinofuranosidase</fullName>
        <ecNumber evidence="5">3.2.1.55</ecNumber>
    </recommendedName>
</protein>
<dbReference type="PANTHER" id="PTHR43576:SF2">
    <property type="entry name" value="INTRACELLULAR EXO-ALPHA-L-ARABINOFURANOSIDASE 2"/>
    <property type="match status" value="1"/>
</dbReference>
<dbReference type="SMART" id="SM00813">
    <property type="entry name" value="Alpha-L-AF_C"/>
    <property type="match status" value="1"/>
</dbReference>
<evidence type="ECO:0000256" key="8">
    <source>
        <dbReference type="ARBA" id="ARBA00023295"/>
    </source>
</evidence>
<feature type="domain" description="SRCR" evidence="9">
    <location>
        <begin position="65"/>
        <end position="119"/>
    </location>
</feature>
<dbReference type="Gene3D" id="3.20.20.80">
    <property type="entry name" value="Glycosidases"/>
    <property type="match status" value="1"/>
</dbReference>
<evidence type="ECO:0000313" key="11">
    <source>
        <dbReference type="Proteomes" id="UP001597189"/>
    </source>
</evidence>
<evidence type="ECO:0000256" key="7">
    <source>
        <dbReference type="ARBA" id="ARBA00023277"/>
    </source>
</evidence>
<dbReference type="InterPro" id="IPR013780">
    <property type="entry name" value="Glyco_hydro_b"/>
</dbReference>
<comment type="caution">
    <text evidence="10">The sequence shown here is derived from an EMBL/GenBank/DDBJ whole genome shotgun (WGS) entry which is preliminary data.</text>
</comment>
<keyword evidence="7" id="KW-0119">Carbohydrate metabolism</keyword>
<evidence type="ECO:0000256" key="1">
    <source>
        <dbReference type="ARBA" id="ARBA00001462"/>
    </source>
</evidence>
<reference evidence="11" key="1">
    <citation type="journal article" date="2019" name="Int. J. Syst. Evol. Microbiol.">
        <title>The Global Catalogue of Microorganisms (GCM) 10K type strain sequencing project: providing services to taxonomists for standard genome sequencing and annotation.</title>
        <authorList>
            <consortium name="The Broad Institute Genomics Platform"/>
            <consortium name="The Broad Institute Genome Sequencing Center for Infectious Disease"/>
            <person name="Wu L."/>
            <person name="Ma J."/>
        </authorList>
    </citation>
    <scope>NUCLEOTIDE SEQUENCE [LARGE SCALE GENOMIC DNA]</scope>
    <source>
        <strain evidence="11">CCM 8979</strain>
    </source>
</reference>
<keyword evidence="8" id="KW-0326">Glycosidase</keyword>
<dbReference type="InterPro" id="IPR055235">
    <property type="entry name" value="ASD1_cat"/>
</dbReference>
<dbReference type="InterPro" id="IPR010720">
    <property type="entry name" value="Alpha-L-AF_C"/>
</dbReference>
<dbReference type="Gene3D" id="2.60.40.1180">
    <property type="entry name" value="Golgi alpha-mannosidase II"/>
    <property type="match status" value="1"/>
</dbReference>
<gene>
    <name evidence="10" type="ORF">ACFQ44_12255</name>
</gene>
<dbReference type="RefSeq" id="WP_125764872.1">
    <property type="nucleotide sequence ID" value="NZ_BOLN01000010.1"/>
</dbReference>
<proteinExistence type="inferred from homology"/>
<dbReference type="EC" id="3.2.1.55" evidence="5"/>
<dbReference type="SUPFAM" id="SSF51445">
    <property type="entry name" value="(Trans)glycosidases"/>
    <property type="match status" value="1"/>
</dbReference>
<organism evidence="10 11">
    <name type="scientific">Levilactobacillus lanxiensis</name>
    <dbReference type="NCBI Taxonomy" id="2799568"/>
    <lineage>
        <taxon>Bacteria</taxon>
        <taxon>Bacillati</taxon>
        <taxon>Bacillota</taxon>
        <taxon>Bacilli</taxon>
        <taxon>Lactobacillales</taxon>
        <taxon>Lactobacillaceae</taxon>
        <taxon>Levilactobacillus</taxon>
    </lineage>
</organism>
<evidence type="ECO:0000256" key="2">
    <source>
        <dbReference type="ARBA" id="ARBA00004881"/>
    </source>
</evidence>
<dbReference type="InterPro" id="IPR001190">
    <property type="entry name" value="SRCR"/>
</dbReference>
<evidence type="ECO:0000256" key="5">
    <source>
        <dbReference type="ARBA" id="ARBA00012670"/>
    </source>
</evidence>
<comment type="catalytic activity">
    <reaction evidence="1">
        <text>Hydrolysis of terminal non-reducing alpha-L-arabinofuranoside residues in alpha-L-arabinosides.</text>
        <dbReference type="EC" id="3.2.1.55"/>
    </reaction>
</comment>
<evidence type="ECO:0000256" key="4">
    <source>
        <dbReference type="ARBA" id="ARBA00011165"/>
    </source>
</evidence>
<keyword evidence="6" id="KW-0378">Hydrolase</keyword>
<dbReference type="SUPFAM" id="SSF51011">
    <property type="entry name" value="Glycosyl hydrolase domain"/>
    <property type="match status" value="1"/>
</dbReference>
<dbReference type="Pfam" id="PF22848">
    <property type="entry name" value="ASD1_dom"/>
    <property type="match status" value="1"/>
</dbReference>
<dbReference type="PANTHER" id="PTHR43576">
    <property type="entry name" value="ALPHA-L-ARABINOFURANOSIDASE C-RELATED"/>
    <property type="match status" value="1"/>
</dbReference>
<dbReference type="PROSITE" id="PS50287">
    <property type="entry name" value="SRCR_2"/>
    <property type="match status" value="1"/>
</dbReference>
<dbReference type="InterPro" id="IPR017853">
    <property type="entry name" value="GH"/>
</dbReference>
<evidence type="ECO:0000313" key="10">
    <source>
        <dbReference type="EMBL" id="MFD1456431.1"/>
    </source>
</evidence>
<comment type="similarity">
    <text evidence="3">Belongs to the glycosyl hydrolase 51 family.</text>
</comment>
<comment type="pathway">
    <text evidence="2">Glycan metabolism.</text>
</comment>
<dbReference type="Proteomes" id="UP001597189">
    <property type="component" value="Unassembled WGS sequence"/>
</dbReference>
<sequence>MKAKVTDESNDKILISKYLQGQFAEHLGHGIYDGIWVGKDSPIENVNGLRSDVVNALKDLHIPVLRWPGGSYADEYHWENGIGPVDQRPKTINHSWGAVVEDNSFGTDEFFELCRQLGCEAYININLGSGTVKEMVDWIEYMTADGDSYFANLRRQNGHAAPYKIKFLGLGNEAWMGGGFMSAEYYSDVYRRFQTYVSEYNGPMYKVASGPSDDDYAWTKEVTERAEPFMDGLALHHYALTNGWNDKGDAVDFNAEDWTSLLNSARQIDDMISRHLELMPKSTDLVVDEWGTWFQPLKGTNPAFLIQQNTMRDAAVAATSLNIFNKYAGRIKMANIAQMINVLQSMVMTEGDKIILTPTYYVFKMYQLHQDARLLQAFHEMNNDLNYTVSEKDNNYIVSVCNVNPDKAHELTLTLPKAIGDITYTKCLNPAEMNAHNDLDHPDAVVDKDYADYTVTGNELKMNLDPREIVTMKLPIK</sequence>